<evidence type="ECO:0000313" key="1">
    <source>
        <dbReference type="EMBL" id="KKL22386.1"/>
    </source>
</evidence>
<gene>
    <name evidence="1" type="ORF">LCGC14_2435970</name>
</gene>
<sequence length="99" mass="11855">MNKLFGENEEKAFEPYKTVECPQCRFRWPIPTSLIDYGRLYRQEKEYRRKMGESFAEWLLELRAKVPEVETYYKAKAFEIQQLFNLSLVILGADGHNEK</sequence>
<comment type="caution">
    <text evidence="1">The sequence shown here is derived from an EMBL/GenBank/DDBJ whole genome shotgun (WGS) entry which is preliminary data.</text>
</comment>
<organism evidence="1">
    <name type="scientific">marine sediment metagenome</name>
    <dbReference type="NCBI Taxonomy" id="412755"/>
    <lineage>
        <taxon>unclassified sequences</taxon>
        <taxon>metagenomes</taxon>
        <taxon>ecological metagenomes</taxon>
    </lineage>
</organism>
<dbReference type="EMBL" id="LAZR01037372">
    <property type="protein sequence ID" value="KKL22386.1"/>
    <property type="molecule type" value="Genomic_DNA"/>
</dbReference>
<dbReference type="AlphaFoldDB" id="A0A0F9DXI0"/>
<reference evidence="1" key="1">
    <citation type="journal article" date="2015" name="Nature">
        <title>Complex archaea that bridge the gap between prokaryotes and eukaryotes.</title>
        <authorList>
            <person name="Spang A."/>
            <person name="Saw J.H."/>
            <person name="Jorgensen S.L."/>
            <person name="Zaremba-Niedzwiedzka K."/>
            <person name="Martijn J."/>
            <person name="Lind A.E."/>
            <person name="van Eijk R."/>
            <person name="Schleper C."/>
            <person name="Guy L."/>
            <person name="Ettema T.J."/>
        </authorList>
    </citation>
    <scope>NUCLEOTIDE SEQUENCE</scope>
</reference>
<accession>A0A0F9DXI0</accession>
<proteinExistence type="predicted"/>
<protein>
    <submittedName>
        <fullName evidence="1">Uncharacterized protein</fullName>
    </submittedName>
</protein>
<name>A0A0F9DXI0_9ZZZZ</name>